<dbReference type="SUPFAM" id="SSF56300">
    <property type="entry name" value="Metallo-dependent phosphatases"/>
    <property type="match status" value="1"/>
</dbReference>
<evidence type="ECO:0000313" key="16">
    <source>
        <dbReference type="Proteomes" id="UP000007110"/>
    </source>
</evidence>
<dbReference type="PANTHER" id="PTHR12849">
    <property type="entry name" value="RNA LARIAT DEBRANCHING ENZYME"/>
    <property type="match status" value="1"/>
</dbReference>
<dbReference type="Proteomes" id="UP000007110">
    <property type="component" value="Unassembled WGS sequence"/>
</dbReference>
<proteinExistence type="inferred from homology"/>
<comment type="cofactor">
    <cofactor evidence="1">
        <name>Mn(2+)</name>
        <dbReference type="ChEBI" id="CHEBI:29035"/>
    </cofactor>
</comment>
<name>A0A7M7N206_STRPU</name>
<reference evidence="16" key="1">
    <citation type="submission" date="2015-02" db="EMBL/GenBank/DDBJ databases">
        <title>Genome sequencing for Strongylocentrotus purpuratus.</title>
        <authorList>
            <person name="Murali S."/>
            <person name="Liu Y."/>
            <person name="Vee V."/>
            <person name="English A."/>
            <person name="Wang M."/>
            <person name="Skinner E."/>
            <person name="Han Y."/>
            <person name="Muzny D.M."/>
            <person name="Worley K.C."/>
            <person name="Gibbs R.A."/>
        </authorList>
    </citation>
    <scope>NUCLEOTIDE SEQUENCE</scope>
</reference>
<dbReference type="CTD" id="51163"/>
<dbReference type="GeneID" id="577338"/>
<evidence type="ECO:0000259" key="14">
    <source>
        <dbReference type="SMART" id="SM01124"/>
    </source>
</evidence>
<dbReference type="FunCoup" id="A0A7M7N206">
    <property type="interactions" value="1440"/>
</dbReference>
<comment type="cofactor">
    <cofactor evidence="2">
        <name>Zn(2+)</name>
        <dbReference type="ChEBI" id="CHEBI:29105"/>
    </cofactor>
</comment>
<dbReference type="GO" id="GO:0005634">
    <property type="term" value="C:nucleus"/>
    <property type="evidence" value="ECO:0000318"/>
    <property type="project" value="GO_Central"/>
</dbReference>
<dbReference type="InterPro" id="IPR029052">
    <property type="entry name" value="Metallo-depent_PP-like"/>
</dbReference>
<evidence type="ECO:0000256" key="2">
    <source>
        <dbReference type="ARBA" id="ARBA00001947"/>
    </source>
</evidence>
<evidence type="ECO:0000256" key="9">
    <source>
        <dbReference type="ARBA" id="ARBA00022833"/>
    </source>
</evidence>
<organism evidence="15 16">
    <name type="scientific">Strongylocentrotus purpuratus</name>
    <name type="common">Purple sea urchin</name>
    <dbReference type="NCBI Taxonomy" id="7668"/>
    <lineage>
        <taxon>Eukaryota</taxon>
        <taxon>Metazoa</taxon>
        <taxon>Echinodermata</taxon>
        <taxon>Eleutherozoa</taxon>
        <taxon>Echinozoa</taxon>
        <taxon>Echinoidea</taxon>
        <taxon>Euechinoidea</taxon>
        <taxon>Echinacea</taxon>
        <taxon>Camarodonta</taxon>
        <taxon>Echinidea</taxon>
        <taxon>Strongylocentrotidae</taxon>
        <taxon>Strongylocentrotus</taxon>
    </lineage>
</organism>
<evidence type="ECO:0000256" key="5">
    <source>
        <dbReference type="ARBA" id="ARBA00006045"/>
    </source>
</evidence>
<protein>
    <recommendedName>
        <fullName evidence="14">Lariat debranching enzyme C-terminal domain-containing protein</fullName>
    </recommendedName>
</protein>
<dbReference type="OrthoDB" id="407609at2759"/>
<dbReference type="RefSeq" id="XP_030830098.1">
    <property type="nucleotide sequence ID" value="XM_030974238.1"/>
</dbReference>
<dbReference type="CDD" id="cd00844">
    <property type="entry name" value="MPP_Dbr1_N"/>
    <property type="match status" value="1"/>
</dbReference>
<keyword evidence="10" id="KW-0408">Iron</keyword>
<reference evidence="15" key="2">
    <citation type="submission" date="2021-01" db="UniProtKB">
        <authorList>
            <consortium name="EnsemblMetazoa"/>
        </authorList>
    </citation>
    <scope>IDENTIFICATION</scope>
</reference>
<dbReference type="KEGG" id="spu:577338"/>
<comment type="similarity">
    <text evidence="5">Belongs to the lariat debranching enzyme family.</text>
</comment>
<keyword evidence="7" id="KW-0479">Metal-binding</keyword>
<keyword evidence="11" id="KW-0464">Manganese</keyword>
<dbReference type="InterPro" id="IPR004843">
    <property type="entry name" value="Calcineurin-like_PHP"/>
</dbReference>
<keyword evidence="9" id="KW-0862">Zinc</keyword>
<dbReference type="Pfam" id="PF00149">
    <property type="entry name" value="Metallophos"/>
    <property type="match status" value="1"/>
</dbReference>
<feature type="compositionally biased region" description="Basic and acidic residues" evidence="13">
    <location>
        <begin position="475"/>
        <end position="486"/>
    </location>
</feature>
<feature type="region of interest" description="Disordered" evidence="13">
    <location>
        <begin position="387"/>
        <end position="417"/>
    </location>
</feature>
<feature type="region of interest" description="Disordered" evidence="13">
    <location>
        <begin position="444"/>
        <end position="487"/>
    </location>
</feature>
<evidence type="ECO:0000256" key="8">
    <source>
        <dbReference type="ARBA" id="ARBA00022801"/>
    </source>
</evidence>
<dbReference type="InterPro" id="IPR007708">
    <property type="entry name" value="DBR1_C"/>
</dbReference>
<dbReference type="EnsemblMetazoa" id="XM_030974237">
    <property type="protein sequence ID" value="XP_030830097"/>
    <property type="gene ID" value="LOC577338"/>
</dbReference>
<dbReference type="FunFam" id="3.60.21.10:FF:000035">
    <property type="entry name" value="Lariat debranching enzyme"/>
    <property type="match status" value="1"/>
</dbReference>
<keyword evidence="8" id="KW-0378">Hydrolase</keyword>
<dbReference type="InterPro" id="IPR041816">
    <property type="entry name" value="Dbr1_N"/>
</dbReference>
<feature type="region of interest" description="Disordered" evidence="13">
    <location>
        <begin position="558"/>
        <end position="628"/>
    </location>
</feature>
<dbReference type="InParanoid" id="A0A7M7N206"/>
<dbReference type="RefSeq" id="XP_030830097.1">
    <property type="nucleotide sequence ID" value="XM_030974237.1"/>
</dbReference>
<dbReference type="SMART" id="SM01124">
    <property type="entry name" value="DBR1"/>
    <property type="match status" value="1"/>
</dbReference>
<evidence type="ECO:0000313" key="15">
    <source>
        <dbReference type="EnsemblMetazoa" id="XP_030830097"/>
    </source>
</evidence>
<evidence type="ECO:0000256" key="10">
    <source>
        <dbReference type="ARBA" id="ARBA00023004"/>
    </source>
</evidence>
<dbReference type="GO" id="GO:0046872">
    <property type="term" value="F:metal ion binding"/>
    <property type="evidence" value="ECO:0007669"/>
    <property type="project" value="UniProtKB-KW"/>
</dbReference>
<dbReference type="OMA" id="EMPSTIN"/>
<evidence type="ECO:0000256" key="11">
    <source>
        <dbReference type="ARBA" id="ARBA00023211"/>
    </source>
</evidence>
<evidence type="ECO:0000256" key="6">
    <source>
        <dbReference type="ARBA" id="ARBA00022664"/>
    </source>
</evidence>
<evidence type="ECO:0000256" key="13">
    <source>
        <dbReference type="SAM" id="MobiDB-lite"/>
    </source>
</evidence>
<evidence type="ECO:0000256" key="3">
    <source>
        <dbReference type="ARBA" id="ARBA00001954"/>
    </source>
</evidence>
<comment type="subcellular location">
    <subcellularLocation>
        <location evidence="4">Nucleus</location>
    </subcellularLocation>
</comment>
<keyword evidence="12" id="KW-0539">Nucleus</keyword>
<evidence type="ECO:0000256" key="7">
    <source>
        <dbReference type="ARBA" id="ARBA00022723"/>
    </source>
</evidence>
<dbReference type="AlphaFoldDB" id="A0A7M7N206"/>
<feature type="domain" description="Lariat debranching enzyme C-terminal" evidence="14">
    <location>
        <begin position="235"/>
        <end position="379"/>
    </location>
</feature>
<keyword evidence="6" id="KW-0507">mRNA processing</keyword>
<accession>A0A7M7N206</accession>
<comment type="cofactor">
    <cofactor evidence="3">
        <name>Fe(2+)</name>
        <dbReference type="ChEBI" id="CHEBI:29033"/>
    </cofactor>
</comment>
<evidence type="ECO:0000256" key="12">
    <source>
        <dbReference type="ARBA" id="ARBA00023242"/>
    </source>
</evidence>
<dbReference type="EnsemblMetazoa" id="XM_030974238">
    <property type="protein sequence ID" value="XP_030830098"/>
    <property type="gene ID" value="LOC577338"/>
</dbReference>
<dbReference type="GO" id="GO:0000398">
    <property type="term" value="P:mRNA splicing, via spliceosome"/>
    <property type="evidence" value="ECO:0000318"/>
    <property type="project" value="GO_Central"/>
</dbReference>
<evidence type="ECO:0000256" key="1">
    <source>
        <dbReference type="ARBA" id="ARBA00001936"/>
    </source>
</evidence>
<dbReference type="GO" id="GO:0008419">
    <property type="term" value="F:RNA lariat debranching enzyme activity"/>
    <property type="evidence" value="ECO:0000318"/>
    <property type="project" value="GO_Central"/>
</dbReference>
<evidence type="ECO:0000256" key="4">
    <source>
        <dbReference type="ARBA" id="ARBA00004123"/>
    </source>
</evidence>
<dbReference type="Gene3D" id="3.60.21.10">
    <property type="match status" value="1"/>
</dbReference>
<dbReference type="PANTHER" id="PTHR12849:SF0">
    <property type="entry name" value="LARIAT DEBRANCHING ENZYME"/>
    <property type="match status" value="1"/>
</dbReference>
<dbReference type="Pfam" id="PF05011">
    <property type="entry name" value="DBR1"/>
    <property type="match status" value="1"/>
</dbReference>
<keyword evidence="16" id="KW-1185">Reference proteome</keyword>
<sequence>MRIAIEGCGHGELDKIYETIAFAEQKEGFKVDLVLCCGDFQSVRNEADMECMAVPKKYRQMNTFYKYYSGEKKVPILTIFIGGNHEASNYLAELPYGGWVCPGIYYLGYASIVNYGGIRIGGLSGIYKKHDYRKGHYERPPYSNDDMRSAYHVRNLEVYRLKQIQQPIDIMMSHDWPTGIYHHGDRDELFRKKSFFEREAMSNTLGSPPAEELLHELKPDYWFSAHLHVKFSALVEHKSDDGNVQKTTKFLAIDKCLPGKDFLQILEFPEKSERPFELSYDTEWLAVLQATNHLLSTSRDIVHMPSKGYCSKWKYNVNMNQLAAVRTAFGDDLKIPDSFDQTVRVYDPNNIERNSKQPSLMINPQTTALCSRLQVIDPCVILMGGSSEPGEHAGPVLPPEEETHSDDGNDADDDTSESSRILFESFIDSEAGASFLDLSVNDSRLSNNSSRMSVDPESGLNPEEICLSDENEDGGGGKKKEQDNSDGKIVLGGKVAVQSPSNQDFPPSPIKRTSLSLPIITKTPSIPSPSSGLDNSILPAKDELANKLLFDELDEEAKDRLSGVDGEVPSFESSTPRHGQIKRRNLEVYTSSSRDASDEASISDENDRSGVLSDDARPDVITVKGGSGSKKFKRRNVAIYTSNEDD</sequence>